<dbReference type="OrthoDB" id="607469at2"/>
<keyword evidence="2" id="KW-1185">Reference proteome</keyword>
<dbReference type="NCBIfam" id="TIGR04131">
    <property type="entry name" value="Bac_Flav_CTERM"/>
    <property type="match status" value="1"/>
</dbReference>
<dbReference type="RefSeq" id="WP_072302657.1">
    <property type="nucleotide sequence ID" value="NZ_FPIY01000001.1"/>
</dbReference>
<name>A0A1K1N0C3_9FLAO</name>
<dbReference type="InterPro" id="IPR026341">
    <property type="entry name" value="T9SS_type_B"/>
</dbReference>
<dbReference type="Pfam" id="PF13573">
    <property type="entry name" value="SprB"/>
    <property type="match status" value="6"/>
</dbReference>
<dbReference type="EMBL" id="FPIY01000001">
    <property type="protein sequence ID" value="SFW27734.1"/>
    <property type="molecule type" value="Genomic_DNA"/>
</dbReference>
<proteinExistence type="predicted"/>
<organism evidence="1 2">
    <name type="scientific">Cellulophaga fucicola</name>
    <dbReference type="NCBI Taxonomy" id="76595"/>
    <lineage>
        <taxon>Bacteria</taxon>
        <taxon>Pseudomonadati</taxon>
        <taxon>Bacteroidota</taxon>
        <taxon>Flavobacteriia</taxon>
        <taxon>Flavobacteriales</taxon>
        <taxon>Flavobacteriaceae</taxon>
        <taxon>Cellulophaga</taxon>
    </lineage>
</organism>
<dbReference type="STRING" id="76595.SAMN05660313_01014"/>
<gene>
    <name evidence="1" type="ORF">SAMN05660313_01014</name>
</gene>
<sequence length="2809" mass="296190">MQPSKQRLALYAILLIFGLVVCSTAIANPKIYGFITDVISLNDETFKELTTEDKIEIPKDVKTSFSSIHKEKISKQNTLAAPAAMFATIINGADQEATCSIDNSTLAKFFLCGTGDDRTVSLSTSGSTYVWQKLGSGCTFVGTDDCPTYSTTCSSNWVTVGNSSTFLLDASNASISGEYRVRVDSGTYYHFKVSSNPLDPQITSKNIICGNSGNIEVTNVPAGYEYSLNSSTGPFQDSPSFDITAPGDYQVFAQLKNAPATSCIFPSEIITISEESMTVDVTKTDIICSGEKGNVGVTVSGATGFYSYRLLKGGVTLDTFGPSANTSHTFNNLGSGTYTVQVETNDCDVTVTEIAGDPIIIGNGLAPIDATAFATDSFGCGATSVDVTLDVAGGTSPYRYSLDGGGTYSSTFASSVVFAVSTAGTYNILIEDVNGCSKNAAVEVQNIPPPVFNVTTEDANCGGADNGRLTINVTNSNGYMLEYSNDNGVTFKNGNVFSNLAPGAYNVVVRYQQDTFICATTPVAVTIGTPSSIISSATVTADPNCANENGGEITFAAASGGTGPYEYSIGSGFVLATTVFPGLSQGSTYTPQIRDANGCVETLPDITFAALNKPTDIDFTVSSIDCATGTASVTLAVTGGVAITNYEILAPSAVANGASNVFTGLGIGSYTFRVTDAGGCSYTESFAISDISSIKATAQLQDNVTCVGGTDGRGRFVVDGFTSTYTYQIDANPAVTGQTDNFINVNGLAAGSYTITVTDDDTSCVETATLTINEPSAPLTMAPIVTDMSCGNNNRGSVRGNATGGWGGYTYTLERPGTITDIGPRSNPNFTGLSYPGNYTLIVEDSEGCSFSFPFTLTPLSAPTLVMDNSTSDFCFDGTDAATINVAASGGDGNYEYRVNYGAWVAGGATNSYTNLSPGSYVIQVRDGNECIDTVSKNIRPQTTTTVAIQKELTCSIVPADGDAEIRVNISNGTTPYQTYEVSYNGGIYSAPVNIAGNSFVYTTGLPGTYQFRIVDNETCAVETNVITLNPTEVIAATANVTDPTCGDDSTGSVELIPDTTIGIAPYEYSADNITYTNQAVFSNLSPGNYTYYVRDSRGCNIPVNFTVGPAAPGVDATVDFTSPTCGIVPADGEINVTAVANGSSPFTYTLLDTAGNVLATVGPTTATTANFPGLAEGDYVVETTDASSCEDRDVVNLRQNSLTITPIPTPGPDCSTAFTFMVDIAGGTAPYLIGLVGETLVSPNVDADTHDFTGQVEYGITYFVEVLDDAGCRYVQQIDPLPTLDPLTVTATSSAASCTVPDNADITYEIDGLPNGADIIISLTDIDTGAIISGPTTVNNVTFPYTGIFTNLPIGNYQVIVTEDTGTANYCNASALVSITNDSPTVVVERNTNANCLNPNGQLVLRGVGGSPAYTFGVVPTGDPVPVLTTNNVYDLPPGTYDAYIEDSKGCTSVLTGIVIDTDPSLATPDVDVTNQCNAVANYTIDVTSPLTVAGAPETTYQYDIGNGFQDSPNFVVPNAGTYTVTVRNANGCTSSTVVEVFDFFSISASASSQPSCNNTDGIVEVITTGGSGNFRYALDDGTTVTTHEPTDTDPDTFTGLGPGTYTITVTDLNSNTSPLCSDITTVEIITVNTPIIDNTFVEDVSCNGAADGSIVVELDPASATDAPFTYNIYVGSSTTPLQSIEDATFENLAPGTYQVEVVSDRGCSVRSGDILVEEPTVLEVTPVAPDFTCNPSASSFSTTTITVYTDDNGDGTGTPTGNGSYSYSLNDGTPFYDGTNFQSSNTFEIIDSGVDQTIDVIVRDGEGCETTETITILPPTDLTFNFNLLNGITCDATGSGASAGQLEIIIDQGPGNYEVEVLPLGSQPARLSNGTDRVVWDVDVPGDYIFAVRDIDKGACLFVTPTFNVPDFNIIDAVIGEIKPVSCFGASDGEISIEVNNYSGAYNYEVFLVDATGTEVTTGVTGSFDTTAPIATPEIITGLPAGNLIVRVEALASPFCDTTSNTAPVRSPDRALTLVPDQTSYVTCAIPGLGEITATADGGWGTYEYQLEKETATAGTFTIEVPFASPNIFSDLSEGNYRVSTRDSGGCVVFEDIRLSLPVAINADIEIVQPLLCPGANDGVIRAFNVSGGEDLDGDGEEYLFQLNRLDGPGGAITNTSGLQESASFPNLPSGYYTITIFDGWSCDYTTSEIYIVDPEPVDAELVEVTPPGCGDLGRMRLSVTNPVAGMEYFYRRAGTTDAFVSFGGPDVLSVIITVPDIDADPGPFQYDVQNGNGCPEQQSNEIGLDKALPLVVALDLVDAEIKCQGEETAIIRSEAFGGIGNYRYTLVNNDLGGVPTAPTAADIVRSEQASGVFRNLGPGTYYVYATSGGCTAISSIIEIEPKVPLELISLESNPVSCTGDFDGTITIEARGGTGEIKFSISDTLSEFFIGDVDPNTITFKDLAPGTYSILVQDEVGCSILREITVTEPETLIVADVDTTPELCINAADGTATLTINGGTPFVDPITGDEYYETSLNSSDDADFVRNDSLFFDNLVGGETYVVFIRDANLCDTNAIINIDYGVDLSATPIIEYGCRGIFPFSTVTIDMADKSLMSNLMFSLDVDDLTLATTQNVFGDLEPDTTHTVYIYHSNGCSTSVDFTLDAYNPLSLSAIKTGPNEITALAEGGYGGYTFFFQGNSQGNDNIYTLNEDDAVTIRVEDAQGCVAEVVLEFKFTGRIEIPNFFTPNGDNENDKWSPTNREFFPDIEIIIYDRYGRVVARLDDVTSWDGTYEGNEVPTGDYWYVINANDKEKQRYVGHFTLYR</sequence>
<dbReference type="Pfam" id="PF13585">
    <property type="entry name" value="CHU_C"/>
    <property type="match status" value="1"/>
</dbReference>
<evidence type="ECO:0000313" key="1">
    <source>
        <dbReference type="EMBL" id="SFW27734.1"/>
    </source>
</evidence>
<protein>
    <submittedName>
        <fullName evidence="1">Gliding motility-associated C-terminal domain-containing protein</fullName>
    </submittedName>
</protein>
<accession>A0A1K1N0C3</accession>
<reference evidence="2" key="1">
    <citation type="submission" date="2016-11" db="EMBL/GenBank/DDBJ databases">
        <authorList>
            <person name="Varghese N."/>
            <person name="Submissions S."/>
        </authorList>
    </citation>
    <scope>NUCLEOTIDE SEQUENCE [LARGE SCALE GENOMIC DNA]</scope>
    <source>
        <strain evidence="2">DSM 24786</strain>
    </source>
</reference>
<dbReference type="SUPFAM" id="SSF49299">
    <property type="entry name" value="PKD domain"/>
    <property type="match status" value="1"/>
</dbReference>
<evidence type="ECO:0000313" key="2">
    <source>
        <dbReference type="Proteomes" id="UP000183257"/>
    </source>
</evidence>
<dbReference type="InterPro" id="IPR035986">
    <property type="entry name" value="PKD_dom_sf"/>
</dbReference>
<dbReference type="Proteomes" id="UP000183257">
    <property type="component" value="Unassembled WGS sequence"/>
</dbReference>
<dbReference type="Gene3D" id="2.60.40.10">
    <property type="entry name" value="Immunoglobulins"/>
    <property type="match status" value="1"/>
</dbReference>
<dbReference type="InterPro" id="IPR013783">
    <property type="entry name" value="Ig-like_fold"/>
</dbReference>
<dbReference type="InterPro" id="IPR025667">
    <property type="entry name" value="SprB_repeat"/>
</dbReference>